<feature type="domain" description="Reverse transcriptase" evidence="1">
    <location>
        <begin position="1"/>
        <end position="106"/>
    </location>
</feature>
<reference evidence="2 3" key="1">
    <citation type="submission" date="2023-11" db="EMBL/GenBank/DDBJ databases">
        <authorList>
            <person name="Hedman E."/>
            <person name="Englund M."/>
            <person name="Stromberg M."/>
            <person name="Nyberg Akerstrom W."/>
            <person name="Nylinder S."/>
            <person name="Jareborg N."/>
            <person name="Kallberg Y."/>
            <person name="Kronander E."/>
        </authorList>
    </citation>
    <scope>NUCLEOTIDE SEQUENCE [LARGE SCALE GENOMIC DNA]</scope>
</reference>
<dbReference type="InterPro" id="IPR000477">
    <property type="entry name" value="RT_dom"/>
</dbReference>
<evidence type="ECO:0000259" key="1">
    <source>
        <dbReference type="PROSITE" id="PS50878"/>
    </source>
</evidence>
<comment type="caution">
    <text evidence="2">The sequence shown here is derived from an EMBL/GenBank/DDBJ whole genome shotgun (WGS) entry which is preliminary data.</text>
</comment>
<organism evidence="2 3">
    <name type="scientific">Parnassius mnemosyne</name>
    <name type="common">clouded apollo</name>
    <dbReference type="NCBI Taxonomy" id="213953"/>
    <lineage>
        <taxon>Eukaryota</taxon>
        <taxon>Metazoa</taxon>
        <taxon>Ecdysozoa</taxon>
        <taxon>Arthropoda</taxon>
        <taxon>Hexapoda</taxon>
        <taxon>Insecta</taxon>
        <taxon>Pterygota</taxon>
        <taxon>Neoptera</taxon>
        <taxon>Endopterygota</taxon>
        <taxon>Lepidoptera</taxon>
        <taxon>Glossata</taxon>
        <taxon>Ditrysia</taxon>
        <taxon>Papilionoidea</taxon>
        <taxon>Papilionidae</taxon>
        <taxon>Parnassiinae</taxon>
        <taxon>Parnassini</taxon>
        <taxon>Parnassius</taxon>
        <taxon>Driopa</taxon>
    </lineage>
</organism>
<dbReference type="Proteomes" id="UP001314205">
    <property type="component" value="Unassembled WGS sequence"/>
</dbReference>
<protein>
    <recommendedName>
        <fullName evidence="1">Reverse transcriptase domain-containing protein</fullName>
    </recommendedName>
</protein>
<name>A0AAV1M4U3_9NEOP</name>
<dbReference type="AlphaFoldDB" id="A0AAV1M4U3"/>
<gene>
    <name evidence="2" type="ORF">PARMNEM_LOCUS20002</name>
</gene>
<dbReference type="PANTHER" id="PTHR33332">
    <property type="entry name" value="REVERSE TRANSCRIPTASE DOMAIN-CONTAINING PROTEIN"/>
    <property type="match status" value="1"/>
</dbReference>
<evidence type="ECO:0000313" key="3">
    <source>
        <dbReference type="Proteomes" id="UP001314205"/>
    </source>
</evidence>
<proteinExistence type="predicted"/>
<dbReference type="PROSITE" id="PS50878">
    <property type="entry name" value="RT_POL"/>
    <property type="match status" value="1"/>
</dbReference>
<dbReference type="EMBL" id="CAVLGL010000126">
    <property type="protein sequence ID" value="CAK1601354.1"/>
    <property type="molecule type" value="Genomic_DNA"/>
</dbReference>
<dbReference type="Pfam" id="PF00078">
    <property type="entry name" value="RVT_1"/>
    <property type="match status" value="1"/>
</dbReference>
<evidence type="ECO:0000313" key="2">
    <source>
        <dbReference type="EMBL" id="CAK1601354.1"/>
    </source>
</evidence>
<sequence>MGVPQGSILGPFLFLVYINDLPYIVGDNHDIVLFADDTSLIFKLSRQLLKYDEVNNAISKIVNWFNVNNLHLNGTKTKCMKFMTPNVKQLNIPVKKGEIYVVGLLFCLDK</sequence>
<keyword evidence="3" id="KW-1185">Reference proteome</keyword>
<accession>A0AAV1M4U3</accession>